<name>A0A9N9I8U4_FUNMO</name>
<reference evidence="3" key="1">
    <citation type="submission" date="2021-06" db="EMBL/GenBank/DDBJ databases">
        <authorList>
            <person name="Kallberg Y."/>
            <person name="Tangrot J."/>
            <person name="Rosling A."/>
        </authorList>
    </citation>
    <scope>NUCLEOTIDE SEQUENCE</scope>
    <source>
        <strain evidence="3">87-6 pot B 2015</strain>
    </source>
</reference>
<feature type="compositionally biased region" description="Polar residues" evidence="2">
    <location>
        <begin position="1"/>
        <end position="24"/>
    </location>
</feature>
<proteinExistence type="predicted"/>
<feature type="non-terminal residue" evidence="3">
    <location>
        <position position="116"/>
    </location>
</feature>
<comment type="caution">
    <text evidence="3">The sequence shown here is derived from an EMBL/GenBank/DDBJ whole genome shotgun (WGS) entry which is preliminary data.</text>
</comment>
<sequence length="116" mass="13418">MTSTPFSNLHSRITLSQGRSNQFRSALPKTPRSLVKTTQRPVLKPKRRFVINKVILNNFKSYFGQTEIGPFHKKLDKETNESLTELANYEQEDIDLEERKKHAISKQKKVTMAIST</sequence>
<dbReference type="EMBL" id="CAJVPP010015043">
    <property type="protein sequence ID" value="CAG8725853.1"/>
    <property type="molecule type" value="Genomic_DNA"/>
</dbReference>
<organism evidence="3 4">
    <name type="scientific">Funneliformis mosseae</name>
    <name type="common">Endomycorrhizal fungus</name>
    <name type="synonym">Glomus mosseae</name>
    <dbReference type="NCBI Taxonomy" id="27381"/>
    <lineage>
        <taxon>Eukaryota</taxon>
        <taxon>Fungi</taxon>
        <taxon>Fungi incertae sedis</taxon>
        <taxon>Mucoromycota</taxon>
        <taxon>Glomeromycotina</taxon>
        <taxon>Glomeromycetes</taxon>
        <taxon>Glomerales</taxon>
        <taxon>Glomeraceae</taxon>
        <taxon>Funneliformis</taxon>
    </lineage>
</organism>
<keyword evidence="1" id="KW-0175">Coiled coil</keyword>
<gene>
    <name evidence="3" type="ORF">FMOSSE_LOCUS15334</name>
</gene>
<evidence type="ECO:0000256" key="2">
    <source>
        <dbReference type="SAM" id="MobiDB-lite"/>
    </source>
</evidence>
<protein>
    <submittedName>
        <fullName evidence="3">15135_t:CDS:1</fullName>
    </submittedName>
</protein>
<feature type="region of interest" description="Disordered" evidence="2">
    <location>
        <begin position="1"/>
        <end position="39"/>
    </location>
</feature>
<keyword evidence="4" id="KW-1185">Reference proteome</keyword>
<accession>A0A9N9I8U4</accession>
<dbReference type="AlphaFoldDB" id="A0A9N9I8U4"/>
<evidence type="ECO:0000313" key="3">
    <source>
        <dbReference type="EMBL" id="CAG8725853.1"/>
    </source>
</evidence>
<evidence type="ECO:0000313" key="4">
    <source>
        <dbReference type="Proteomes" id="UP000789375"/>
    </source>
</evidence>
<dbReference type="Proteomes" id="UP000789375">
    <property type="component" value="Unassembled WGS sequence"/>
</dbReference>
<evidence type="ECO:0000256" key="1">
    <source>
        <dbReference type="SAM" id="Coils"/>
    </source>
</evidence>
<feature type="coiled-coil region" evidence="1">
    <location>
        <begin position="72"/>
        <end position="106"/>
    </location>
</feature>